<keyword evidence="4 6" id="KW-1133">Transmembrane helix</keyword>
<evidence type="ECO:0000313" key="7">
    <source>
        <dbReference type="EMBL" id="OCA83712.1"/>
    </source>
</evidence>
<sequence>MKERQSLTADLSIILIGNIFIGFAYAKWMVPHHIINGGVTSLSMIADKALHIPLLYVSNGMTGLLLIVSLLFLGKENFFKSIVSSLFYAISFSSFYSLPFQCTVNIGVDILLACVFIALGYYCCISTNSSTVGMDVIALILHKRNNKVDIAKSIRFINIGVLVFGFAVFGWSAIIVGFIFTYLYSWMLNVLLKQNPLLALRKHVHSYINSVS</sequence>
<proteinExistence type="predicted"/>
<comment type="subcellular location">
    <subcellularLocation>
        <location evidence="1">Cell membrane</location>
        <topology evidence="1">Multi-pass membrane protein</topology>
    </subcellularLocation>
</comment>
<evidence type="ECO:0000256" key="6">
    <source>
        <dbReference type="SAM" id="Phobius"/>
    </source>
</evidence>
<dbReference type="InterPro" id="IPR003740">
    <property type="entry name" value="YitT"/>
</dbReference>
<feature type="transmembrane region" description="Helical" evidence="6">
    <location>
        <begin position="161"/>
        <end position="184"/>
    </location>
</feature>
<evidence type="ECO:0000256" key="2">
    <source>
        <dbReference type="ARBA" id="ARBA00022475"/>
    </source>
</evidence>
<evidence type="ECO:0000256" key="5">
    <source>
        <dbReference type="ARBA" id="ARBA00023136"/>
    </source>
</evidence>
<gene>
    <name evidence="7" type="ORF">A8F95_11910</name>
</gene>
<dbReference type="AlphaFoldDB" id="A0A1B9AIP3"/>
<evidence type="ECO:0000256" key="3">
    <source>
        <dbReference type="ARBA" id="ARBA00022692"/>
    </source>
</evidence>
<reference evidence="8" key="1">
    <citation type="submission" date="2016-05" db="EMBL/GenBank/DDBJ databases">
        <authorList>
            <person name="Liu B."/>
            <person name="Wang J."/>
            <person name="Zhu Y."/>
            <person name="Liu G."/>
            <person name="Chen Q."/>
            <person name="Chen Z."/>
            <person name="Lan J."/>
            <person name="Che J."/>
            <person name="Ge C."/>
            <person name="Shi H."/>
            <person name="Pan Z."/>
            <person name="Liu X."/>
        </authorList>
    </citation>
    <scope>NUCLEOTIDE SEQUENCE [LARGE SCALE GENOMIC DNA]</scope>
    <source>
        <strain evidence="8">FJAT-27215</strain>
    </source>
</reference>
<dbReference type="GO" id="GO:0005886">
    <property type="term" value="C:plasma membrane"/>
    <property type="evidence" value="ECO:0007669"/>
    <property type="project" value="UniProtKB-SubCell"/>
</dbReference>
<feature type="transmembrane region" description="Helical" evidence="6">
    <location>
        <begin position="78"/>
        <end position="98"/>
    </location>
</feature>
<dbReference type="Proteomes" id="UP000092578">
    <property type="component" value="Unassembled WGS sequence"/>
</dbReference>
<dbReference type="EMBL" id="MAYT01000028">
    <property type="protein sequence ID" value="OCA83712.1"/>
    <property type="molecule type" value="Genomic_DNA"/>
</dbReference>
<dbReference type="InterPro" id="IPR051461">
    <property type="entry name" value="UPF0750_membrane"/>
</dbReference>
<name>A0A1B9AIP3_9BACI</name>
<evidence type="ECO:0000313" key="8">
    <source>
        <dbReference type="Proteomes" id="UP000092578"/>
    </source>
</evidence>
<feature type="transmembrane region" description="Helical" evidence="6">
    <location>
        <begin position="12"/>
        <end position="30"/>
    </location>
</feature>
<accession>A0A1B9AIP3</accession>
<keyword evidence="2" id="KW-1003">Cell membrane</keyword>
<comment type="caution">
    <text evidence="7">The sequence shown here is derived from an EMBL/GenBank/DDBJ whole genome shotgun (WGS) entry which is preliminary data.</text>
</comment>
<organism evidence="7 8">
    <name type="scientific">Pseudobacillus wudalianchiensis</name>
    <dbReference type="NCBI Taxonomy" id="1743143"/>
    <lineage>
        <taxon>Bacteria</taxon>
        <taxon>Bacillati</taxon>
        <taxon>Bacillota</taxon>
        <taxon>Bacilli</taxon>
        <taxon>Bacillales</taxon>
        <taxon>Bacillaceae</taxon>
        <taxon>Pseudobacillus</taxon>
    </lineage>
</organism>
<keyword evidence="8" id="KW-1185">Reference proteome</keyword>
<protein>
    <recommendedName>
        <fullName evidence="9">YitT family protein</fullName>
    </recommendedName>
</protein>
<keyword evidence="3 6" id="KW-0812">Transmembrane</keyword>
<evidence type="ECO:0008006" key="9">
    <source>
        <dbReference type="Google" id="ProtNLM"/>
    </source>
</evidence>
<keyword evidence="5 6" id="KW-0472">Membrane</keyword>
<dbReference type="PANTHER" id="PTHR33545">
    <property type="entry name" value="UPF0750 MEMBRANE PROTEIN YITT-RELATED"/>
    <property type="match status" value="1"/>
</dbReference>
<dbReference type="PANTHER" id="PTHR33545:SF5">
    <property type="entry name" value="UPF0750 MEMBRANE PROTEIN YITT"/>
    <property type="match status" value="1"/>
</dbReference>
<dbReference type="Pfam" id="PF02588">
    <property type="entry name" value="YitT_membrane"/>
    <property type="match status" value="1"/>
</dbReference>
<feature type="transmembrane region" description="Helical" evidence="6">
    <location>
        <begin position="110"/>
        <end position="141"/>
    </location>
</feature>
<feature type="transmembrane region" description="Helical" evidence="6">
    <location>
        <begin position="50"/>
        <end position="73"/>
    </location>
</feature>
<evidence type="ECO:0000256" key="1">
    <source>
        <dbReference type="ARBA" id="ARBA00004651"/>
    </source>
</evidence>
<dbReference type="RefSeq" id="WP_065411372.1">
    <property type="nucleotide sequence ID" value="NZ_MAYT01000028.1"/>
</dbReference>
<evidence type="ECO:0000256" key="4">
    <source>
        <dbReference type="ARBA" id="ARBA00022989"/>
    </source>
</evidence>